<feature type="domain" description="Glycosyl transferase family 1" evidence="1">
    <location>
        <begin position="189"/>
        <end position="330"/>
    </location>
</feature>
<feature type="domain" description="DUF1972" evidence="2">
    <location>
        <begin position="3"/>
        <end position="173"/>
    </location>
</feature>
<proteinExistence type="predicted"/>
<evidence type="ECO:0000259" key="1">
    <source>
        <dbReference type="Pfam" id="PF00534"/>
    </source>
</evidence>
<dbReference type="Pfam" id="PF09314">
    <property type="entry name" value="DUF1972"/>
    <property type="match status" value="1"/>
</dbReference>
<dbReference type="Proteomes" id="UP000289775">
    <property type="component" value="Unassembled WGS sequence"/>
</dbReference>
<dbReference type="OrthoDB" id="9792269at2"/>
<dbReference type="SUPFAM" id="SSF53756">
    <property type="entry name" value="UDP-Glycosyltransferase/glycogen phosphorylase"/>
    <property type="match status" value="1"/>
</dbReference>
<dbReference type="EMBL" id="JUIW01000004">
    <property type="protein sequence ID" value="RYJ43912.1"/>
    <property type="molecule type" value="Genomic_DNA"/>
</dbReference>
<keyword evidence="3" id="KW-0808">Transferase</keyword>
<dbReference type="AlphaFoldDB" id="A0A444WDR1"/>
<gene>
    <name evidence="3" type="ORF">NU09_1420</name>
</gene>
<evidence type="ECO:0000313" key="4">
    <source>
        <dbReference type="Proteomes" id="UP000289775"/>
    </source>
</evidence>
<dbReference type="InterPro" id="IPR015393">
    <property type="entry name" value="DUF1972"/>
</dbReference>
<evidence type="ECO:0000313" key="3">
    <source>
        <dbReference type="EMBL" id="RYJ43912.1"/>
    </source>
</evidence>
<evidence type="ECO:0000259" key="2">
    <source>
        <dbReference type="Pfam" id="PF09314"/>
    </source>
</evidence>
<dbReference type="PANTHER" id="PTHR12526:SF584">
    <property type="entry name" value="GLYCOSYLTRANSFERASE"/>
    <property type="match status" value="1"/>
</dbReference>
<accession>A0A444WDR1</accession>
<dbReference type="Pfam" id="PF00534">
    <property type="entry name" value="Glycos_transf_1"/>
    <property type="match status" value="1"/>
</dbReference>
<dbReference type="PANTHER" id="PTHR12526">
    <property type="entry name" value="GLYCOSYLTRANSFERASE"/>
    <property type="match status" value="1"/>
</dbReference>
<dbReference type="Gene3D" id="3.40.50.2000">
    <property type="entry name" value="Glycogen Phosphorylase B"/>
    <property type="match status" value="2"/>
</dbReference>
<dbReference type="InterPro" id="IPR001296">
    <property type="entry name" value="Glyco_trans_1"/>
</dbReference>
<sequence length="364" mass="42215">MKIAILGTRGVPNYYGGFEQFAEYFSAYLADKGHEVYVYNSHNHPYQEKFFKGAHIIHQYDPEYKMGTFGQFIYDYNCIMDSRKRKFDIILQLGYTSSSIWFFLLPKKPLIISNMDGLEWKRSKYSAPVRQFLKFAERLAAISSDYLIADSLGIQKSLKKRYGKESEYIAYGAYPFENPNEDLIKDYFVEKGNYNMVMARFEPENNLDMVLEGVVKSGDKTPILVIGNHETKYGAYLKNKFGAYTHIRFMGGIYNIEHLDNLRYFSNIYFHGHSVGGTNPSLLEAMASKAFIVAHNNDFNKGVLKNNAYYFSNPEEVANILNTLKKSDNLQLVENNYKAIIEDFNWEKINGDYLQFFEKCLAKK</sequence>
<organism evidence="3 4">
    <name type="scientific">Flavobacterium beibuense</name>
    <dbReference type="NCBI Taxonomy" id="657326"/>
    <lineage>
        <taxon>Bacteria</taxon>
        <taxon>Pseudomonadati</taxon>
        <taxon>Bacteroidota</taxon>
        <taxon>Flavobacteriia</taxon>
        <taxon>Flavobacteriales</taxon>
        <taxon>Flavobacteriaceae</taxon>
        <taxon>Flavobacterium</taxon>
    </lineage>
</organism>
<reference evidence="3 4" key="1">
    <citation type="submission" date="2014-12" db="EMBL/GenBank/DDBJ databases">
        <title>Genome sequence of Flavobacterium beibuense RSKm HC5.</title>
        <authorList>
            <person name="Kim J.F."/>
            <person name="Song J.Y."/>
            <person name="Kwak M.-J."/>
            <person name="Lee S.-W."/>
        </authorList>
    </citation>
    <scope>NUCLEOTIDE SEQUENCE [LARGE SCALE GENOMIC DNA]</scope>
    <source>
        <strain evidence="3 4">RSKm HC5</strain>
    </source>
</reference>
<name>A0A444WDR1_9FLAO</name>
<dbReference type="RefSeq" id="WP_129750566.1">
    <property type="nucleotide sequence ID" value="NZ_JUIW01000004.1"/>
</dbReference>
<comment type="caution">
    <text evidence="3">The sequence shown here is derived from an EMBL/GenBank/DDBJ whole genome shotgun (WGS) entry which is preliminary data.</text>
</comment>
<keyword evidence="4" id="KW-1185">Reference proteome</keyword>
<protein>
    <submittedName>
        <fullName evidence="3">Glycosyltransferase-like protein</fullName>
    </submittedName>
</protein>
<dbReference type="GO" id="GO:0016757">
    <property type="term" value="F:glycosyltransferase activity"/>
    <property type="evidence" value="ECO:0007669"/>
    <property type="project" value="InterPro"/>
</dbReference>